<organism evidence="1 2">
    <name type="scientific">Laccaria amethystina LaAM-08-1</name>
    <dbReference type="NCBI Taxonomy" id="1095629"/>
    <lineage>
        <taxon>Eukaryota</taxon>
        <taxon>Fungi</taxon>
        <taxon>Dikarya</taxon>
        <taxon>Basidiomycota</taxon>
        <taxon>Agaricomycotina</taxon>
        <taxon>Agaricomycetes</taxon>
        <taxon>Agaricomycetidae</taxon>
        <taxon>Agaricales</taxon>
        <taxon>Agaricineae</taxon>
        <taxon>Hydnangiaceae</taxon>
        <taxon>Laccaria</taxon>
    </lineage>
</organism>
<reference evidence="1 2" key="1">
    <citation type="submission" date="2014-04" db="EMBL/GenBank/DDBJ databases">
        <authorList>
            <consortium name="DOE Joint Genome Institute"/>
            <person name="Kuo A."/>
            <person name="Kohler A."/>
            <person name="Nagy L.G."/>
            <person name="Floudas D."/>
            <person name="Copeland A."/>
            <person name="Barry K.W."/>
            <person name="Cichocki N."/>
            <person name="Veneault-Fourrey C."/>
            <person name="LaButti K."/>
            <person name="Lindquist E.A."/>
            <person name="Lipzen A."/>
            <person name="Lundell T."/>
            <person name="Morin E."/>
            <person name="Murat C."/>
            <person name="Sun H."/>
            <person name="Tunlid A."/>
            <person name="Henrissat B."/>
            <person name="Grigoriev I.V."/>
            <person name="Hibbett D.S."/>
            <person name="Martin F."/>
            <person name="Nordberg H.P."/>
            <person name="Cantor M.N."/>
            <person name="Hua S.X."/>
        </authorList>
    </citation>
    <scope>NUCLEOTIDE SEQUENCE [LARGE SCALE GENOMIC DNA]</scope>
    <source>
        <strain evidence="1 2">LaAM-08-1</strain>
    </source>
</reference>
<accession>A0A0C9XCV1</accession>
<protein>
    <submittedName>
        <fullName evidence="1">Uncharacterized protein</fullName>
    </submittedName>
</protein>
<gene>
    <name evidence="1" type="ORF">K443DRAFT_670701</name>
</gene>
<dbReference type="OrthoDB" id="2634410at2759"/>
<sequence>MFSIHRSFIQAHPSSKLAGVPTVVWEVAHSGAEKKLAEDCGRWITLSDGGVQLANGIDIKYTGKDGPVEELTWTFWELDIEILDSLEDGQVPSVLVRKDHGNDPSQFHSFRHLTDEVYIKYIAHATHVFKILPPNSQCPKTIEILHHHVFRNPPDGKANLPYYSYNVKAIQDDVAVLRRAHNSLTKKRQLEKEGATESASDIEGAIQHASKFKKKL</sequence>
<dbReference type="EMBL" id="KN838536">
    <property type="protein sequence ID" value="KIK10065.1"/>
    <property type="molecule type" value="Genomic_DNA"/>
</dbReference>
<dbReference type="Proteomes" id="UP000054477">
    <property type="component" value="Unassembled WGS sequence"/>
</dbReference>
<evidence type="ECO:0000313" key="2">
    <source>
        <dbReference type="Proteomes" id="UP000054477"/>
    </source>
</evidence>
<keyword evidence="2" id="KW-1185">Reference proteome</keyword>
<proteinExistence type="predicted"/>
<evidence type="ECO:0000313" key="1">
    <source>
        <dbReference type="EMBL" id="KIK10065.1"/>
    </source>
</evidence>
<dbReference type="STRING" id="1095629.A0A0C9XCV1"/>
<reference evidence="2" key="2">
    <citation type="submission" date="2015-01" db="EMBL/GenBank/DDBJ databases">
        <title>Evolutionary Origins and Diversification of the Mycorrhizal Mutualists.</title>
        <authorList>
            <consortium name="DOE Joint Genome Institute"/>
            <consortium name="Mycorrhizal Genomics Consortium"/>
            <person name="Kohler A."/>
            <person name="Kuo A."/>
            <person name="Nagy L.G."/>
            <person name="Floudas D."/>
            <person name="Copeland A."/>
            <person name="Barry K.W."/>
            <person name="Cichocki N."/>
            <person name="Veneault-Fourrey C."/>
            <person name="LaButti K."/>
            <person name="Lindquist E.A."/>
            <person name="Lipzen A."/>
            <person name="Lundell T."/>
            <person name="Morin E."/>
            <person name="Murat C."/>
            <person name="Riley R."/>
            <person name="Ohm R."/>
            <person name="Sun H."/>
            <person name="Tunlid A."/>
            <person name="Henrissat B."/>
            <person name="Grigoriev I.V."/>
            <person name="Hibbett D.S."/>
            <person name="Martin F."/>
        </authorList>
    </citation>
    <scope>NUCLEOTIDE SEQUENCE [LARGE SCALE GENOMIC DNA]</scope>
    <source>
        <strain evidence="2">LaAM-08-1</strain>
    </source>
</reference>
<dbReference type="HOGENOM" id="CLU_1277789_0_0_1"/>
<name>A0A0C9XCV1_9AGAR</name>
<dbReference type="AlphaFoldDB" id="A0A0C9XCV1"/>